<sequence length="155" mass="17658">MEDAPPTTWILTGSPENFAATRDHGFRVVGMKERRHRQALEMVPGNRIILYLTRIAAFGASVVLTSDMYEDRTPLWPGKPGNPDAYPWRFDCVPELILDEERMLPAIEVRDDLEHIRKWPAEHWRLAFQGQLRTISPADADLLLGRMRQAAGVPA</sequence>
<accession>A0A6J7IYU9</accession>
<gene>
    <name evidence="1" type="ORF">UFOPK3674_01497</name>
</gene>
<dbReference type="Gene3D" id="3.10.590.10">
    <property type="entry name" value="ph1033 like domains"/>
    <property type="match status" value="1"/>
</dbReference>
<organism evidence="1">
    <name type="scientific">freshwater metagenome</name>
    <dbReference type="NCBI Taxonomy" id="449393"/>
    <lineage>
        <taxon>unclassified sequences</taxon>
        <taxon>metagenomes</taxon>
        <taxon>ecological metagenomes</taxon>
    </lineage>
</organism>
<reference evidence="1" key="1">
    <citation type="submission" date="2020-05" db="EMBL/GenBank/DDBJ databases">
        <authorList>
            <person name="Chiriac C."/>
            <person name="Salcher M."/>
            <person name="Ghai R."/>
            <person name="Kavagutti S V."/>
        </authorList>
    </citation>
    <scope>NUCLEOTIDE SEQUENCE</scope>
</reference>
<name>A0A6J7IYU9_9ZZZZ</name>
<evidence type="ECO:0000313" key="1">
    <source>
        <dbReference type="EMBL" id="CAB4936298.1"/>
    </source>
</evidence>
<dbReference type="SUPFAM" id="SSF88697">
    <property type="entry name" value="PUA domain-like"/>
    <property type="match status" value="1"/>
</dbReference>
<dbReference type="AlphaFoldDB" id="A0A6J7IYU9"/>
<proteinExistence type="predicted"/>
<dbReference type="InterPro" id="IPR015947">
    <property type="entry name" value="PUA-like_sf"/>
</dbReference>
<dbReference type="EMBL" id="CAFBMX010000007">
    <property type="protein sequence ID" value="CAB4936298.1"/>
    <property type="molecule type" value="Genomic_DNA"/>
</dbReference>
<protein>
    <submittedName>
        <fullName evidence="1">Unannotated protein</fullName>
    </submittedName>
</protein>